<name>A0AA35NGD9_SACMI</name>
<dbReference type="AlphaFoldDB" id="A0AA35NGD9"/>
<dbReference type="InterPro" id="IPR001142">
    <property type="entry name" value="DUP/COS"/>
</dbReference>
<protein>
    <submittedName>
        <fullName evidence="1">Uncharacterized protein</fullName>
    </submittedName>
</protein>
<dbReference type="RefSeq" id="XP_056080963.1">
    <property type="nucleotide sequence ID" value="XM_056226716.1"/>
</dbReference>
<sequence length="98" mass="11763">MNEYLFNKDLWKTPYYFFDEHECYEFFKTLIKGKYPDVQWDTANTQPFRSIPENVGTPHNSDVDPTMKWCLFKAAEVQAHTVQEYWRSQYPDANIPSL</sequence>
<keyword evidence="2" id="KW-1185">Reference proteome</keyword>
<evidence type="ECO:0000313" key="1">
    <source>
        <dbReference type="EMBL" id="CAI4037848.1"/>
    </source>
</evidence>
<reference evidence="1" key="1">
    <citation type="submission" date="2022-10" db="EMBL/GenBank/DDBJ databases">
        <authorList>
            <person name="Byrne P K."/>
        </authorList>
    </citation>
    <scope>NUCLEOTIDE SEQUENCE</scope>
    <source>
        <strain evidence="1">IFO1815</strain>
    </source>
</reference>
<dbReference type="EMBL" id="OX365760">
    <property type="protein sequence ID" value="CAI4037848.1"/>
    <property type="molecule type" value="Genomic_DNA"/>
</dbReference>
<dbReference type="GeneID" id="80917059"/>
<gene>
    <name evidence="1" type="primary">SMKI04G1820</name>
    <name evidence="1" type="ORF">SMKI_04G1820</name>
</gene>
<accession>A0AA35NGD9</accession>
<evidence type="ECO:0000313" key="2">
    <source>
        <dbReference type="Proteomes" id="UP001161438"/>
    </source>
</evidence>
<proteinExistence type="predicted"/>
<dbReference type="Pfam" id="PF00674">
    <property type="entry name" value="DUP"/>
    <property type="match status" value="1"/>
</dbReference>
<organism evidence="1 2">
    <name type="scientific">Saccharomyces mikatae IFO 1815</name>
    <dbReference type="NCBI Taxonomy" id="226126"/>
    <lineage>
        <taxon>Eukaryota</taxon>
        <taxon>Fungi</taxon>
        <taxon>Dikarya</taxon>
        <taxon>Ascomycota</taxon>
        <taxon>Saccharomycotina</taxon>
        <taxon>Saccharomycetes</taxon>
        <taxon>Saccharomycetales</taxon>
        <taxon>Saccharomycetaceae</taxon>
        <taxon>Saccharomyces</taxon>
    </lineage>
</organism>
<dbReference type="Proteomes" id="UP001161438">
    <property type="component" value="Chromosome 4"/>
</dbReference>